<dbReference type="EC" id="5.2.1.2" evidence="4"/>
<dbReference type="GO" id="GO:0006559">
    <property type="term" value="P:L-phenylalanine catabolic process"/>
    <property type="evidence" value="ECO:0007669"/>
    <property type="project" value="TreeGrafter"/>
</dbReference>
<dbReference type="InterPro" id="IPR034330">
    <property type="entry name" value="GST_Zeta_C"/>
</dbReference>
<dbReference type="Gene3D" id="1.20.1050.10">
    <property type="match status" value="1"/>
</dbReference>
<dbReference type="CDD" id="cd03042">
    <property type="entry name" value="GST_N_Zeta"/>
    <property type="match status" value="1"/>
</dbReference>
<dbReference type="OrthoDB" id="202840at2759"/>
<gene>
    <name evidence="4" type="primary">GSTZ1</name>
    <name evidence="4" type="ORF">H4R26_002327</name>
</gene>
<dbReference type="PROSITE" id="PS51354">
    <property type="entry name" value="GLUTAREDOXIN_2"/>
    <property type="match status" value="1"/>
</dbReference>
<comment type="similarity">
    <text evidence="1">Belongs to the GST superfamily. Zeta family.</text>
</comment>
<dbReference type="GO" id="GO:0004364">
    <property type="term" value="F:glutathione transferase activity"/>
    <property type="evidence" value="ECO:0007669"/>
    <property type="project" value="TreeGrafter"/>
</dbReference>
<evidence type="ECO:0000313" key="4">
    <source>
        <dbReference type="EMBL" id="KAJ2004767.1"/>
    </source>
</evidence>
<feature type="domain" description="GST N-terminal" evidence="2">
    <location>
        <begin position="4"/>
        <end position="85"/>
    </location>
</feature>
<dbReference type="GO" id="GO:0005739">
    <property type="term" value="C:mitochondrion"/>
    <property type="evidence" value="ECO:0007669"/>
    <property type="project" value="TreeGrafter"/>
</dbReference>
<feature type="domain" description="GST C-terminal" evidence="3">
    <location>
        <begin position="90"/>
        <end position="210"/>
    </location>
</feature>
<organism evidence="4 5">
    <name type="scientific">Coemansia thaxteri</name>
    <dbReference type="NCBI Taxonomy" id="2663907"/>
    <lineage>
        <taxon>Eukaryota</taxon>
        <taxon>Fungi</taxon>
        <taxon>Fungi incertae sedis</taxon>
        <taxon>Zoopagomycota</taxon>
        <taxon>Kickxellomycotina</taxon>
        <taxon>Kickxellomycetes</taxon>
        <taxon>Kickxellales</taxon>
        <taxon>Kickxellaceae</taxon>
        <taxon>Coemansia</taxon>
    </lineage>
</organism>
<dbReference type="SFLD" id="SFLDS00019">
    <property type="entry name" value="Glutathione_Transferase_(cytos"/>
    <property type="match status" value="1"/>
</dbReference>
<dbReference type="PANTHER" id="PTHR42673:SF4">
    <property type="entry name" value="MALEYLACETOACETATE ISOMERASE"/>
    <property type="match status" value="1"/>
</dbReference>
<dbReference type="Pfam" id="PF13410">
    <property type="entry name" value="GST_C_2"/>
    <property type="match status" value="1"/>
</dbReference>
<dbReference type="CDD" id="cd03191">
    <property type="entry name" value="GST_C_Zeta"/>
    <property type="match status" value="1"/>
</dbReference>
<dbReference type="FunFam" id="1.20.1050.10:FF:000010">
    <property type="entry name" value="Maleylacetoacetate isomerase isoform 1"/>
    <property type="match status" value="1"/>
</dbReference>
<accession>A0A9W8BK73</accession>
<dbReference type="EMBL" id="JANBQF010000135">
    <property type="protein sequence ID" value="KAJ2004767.1"/>
    <property type="molecule type" value="Genomic_DNA"/>
</dbReference>
<dbReference type="InterPro" id="IPR036282">
    <property type="entry name" value="Glutathione-S-Trfase_C_sf"/>
</dbReference>
<dbReference type="PROSITE" id="PS50404">
    <property type="entry name" value="GST_NTER"/>
    <property type="match status" value="1"/>
</dbReference>
<name>A0A9W8BK73_9FUNG</name>
<dbReference type="PROSITE" id="PS50405">
    <property type="entry name" value="GST_CTER"/>
    <property type="match status" value="1"/>
</dbReference>
<evidence type="ECO:0000256" key="1">
    <source>
        <dbReference type="ARBA" id="ARBA00010007"/>
    </source>
</evidence>
<dbReference type="InterPro" id="IPR010987">
    <property type="entry name" value="Glutathione-S-Trfase_C-like"/>
</dbReference>
<dbReference type="SFLD" id="SFLDG00358">
    <property type="entry name" value="Main_(cytGST)"/>
    <property type="match status" value="1"/>
</dbReference>
<dbReference type="GO" id="GO:0016034">
    <property type="term" value="F:maleylacetoacetate isomerase activity"/>
    <property type="evidence" value="ECO:0007669"/>
    <property type="project" value="UniProtKB-EC"/>
</dbReference>
<comment type="caution">
    <text evidence="4">The sequence shown here is derived from an EMBL/GenBank/DDBJ whole genome shotgun (WGS) entry which is preliminary data.</text>
</comment>
<evidence type="ECO:0000259" key="3">
    <source>
        <dbReference type="PROSITE" id="PS50405"/>
    </source>
</evidence>
<dbReference type="InterPro" id="IPR034333">
    <property type="entry name" value="GST_Zeta_N"/>
</dbReference>
<dbReference type="InterPro" id="IPR004045">
    <property type="entry name" value="Glutathione_S-Trfase_N"/>
</dbReference>
<sequence>MNRSKPVLYTYARSTCSARVRIALNLKGIEYEPKPVNLVQGEQFTEAFVALNPSSMVPCLHIDGLQLVQSVAILEYLDESRPHNPLLPSDPQRRAQVRVIVGAICCDIQPLQNLRVLKTLPEDKRAAYARDIIARGLYVVERTLEQTAGLFCVGDEVTMADCCLIPQLWNARRFDVDLAPYPRIRAIEERASALDAFRRAHWSQQPDCPADLK</sequence>
<evidence type="ECO:0000259" key="2">
    <source>
        <dbReference type="PROSITE" id="PS50404"/>
    </source>
</evidence>
<dbReference type="Gene3D" id="3.40.30.10">
    <property type="entry name" value="Glutaredoxin"/>
    <property type="match status" value="1"/>
</dbReference>
<dbReference type="SUPFAM" id="SSF52833">
    <property type="entry name" value="Thioredoxin-like"/>
    <property type="match status" value="1"/>
</dbReference>
<dbReference type="InterPro" id="IPR040079">
    <property type="entry name" value="Glutathione_S-Trfase"/>
</dbReference>
<dbReference type="Proteomes" id="UP001150907">
    <property type="component" value="Unassembled WGS sequence"/>
</dbReference>
<keyword evidence="4" id="KW-0413">Isomerase</keyword>
<dbReference type="NCBIfam" id="TIGR01262">
    <property type="entry name" value="maiA"/>
    <property type="match status" value="1"/>
</dbReference>
<reference evidence="4" key="1">
    <citation type="submission" date="2022-07" db="EMBL/GenBank/DDBJ databases">
        <title>Phylogenomic reconstructions and comparative analyses of Kickxellomycotina fungi.</title>
        <authorList>
            <person name="Reynolds N.K."/>
            <person name="Stajich J.E."/>
            <person name="Barry K."/>
            <person name="Grigoriev I.V."/>
            <person name="Crous P."/>
            <person name="Smith M.E."/>
        </authorList>
    </citation>
    <scope>NUCLEOTIDE SEQUENCE</scope>
    <source>
        <strain evidence="4">IMI 214461</strain>
    </source>
</reference>
<dbReference type="AlphaFoldDB" id="A0A9W8BK73"/>
<dbReference type="SUPFAM" id="SSF47616">
    <property type="entry name" value="GST C-terminal domain-like"/>
    <property type="match status" value="1"/>
</dbReference>
<dbReference type="InterPro" id="IPR036249">
    <property type="entry name" value="Thioredoxin-like_sf"/>
</dbReference>
<evidence type="ECO:0000313" key="5">
    <source>
        <dbReference type="Proteomes" id="UP001150907"/>
    </source>
</evidence>
<protein>
    <submittedName>
        <fullName evidence="4">Glutathione S-transferase zeta-1</fullName>
        <ecNumber evidence="4">5.2.1.2</ecNumber>
    </submittedName>
</protein>
<dbReference type="GO" id="GO:0006749">
    <property type="term" value="P:glutathione metabolic process"/>
    <property type="evidence" value="ECO:0007669"/>
    <property type="project" value="TreeGrafter"/>
</dbReference>
<dbReference type="InterPro" id="IPR005955">
    <property type="entry name" value="GST_Zeta"/>
</dbReference>
<dbReference type="PANTHER" id="PTHR42673">
    <property type="entry name" value="MALEYLACETOACETATE ISOMERASE"/>
    <property type="match status" value="1"/>
</dbReference>
<proteinExistence type="inferred from homology"/>
<keyword evidence="5" id="KW-1185">Reference proteome</keyword>
<dbReference type="Pfam" id="PF02798">
    <property type="entry name" value="GST_N"/>
    <property type="match status" value="1"/>
</dbReference>